<organism evidence="1 3">
    <name type="scientific">Clostridium coskatii</name>
    <dbReference type="NCBI Taxonomy" id="1705578"/>
    <lineage>
        <taxon>Bacteria</taxon>
        <taxon>Bacillati</taxon>
        <taxon>Bacillota</taxon>
        <taxon>Clostridia</taxon>
        <taxon>Eubacteriales</taxon>
        <taxon>Clostridiaceae</taxon>
        <taxon>Clostridium</taxon>
    </lineage>
</organism>
<dbReference type="EMBL" id="LROR01000048">
    <property type="protein sequence ID" value="OBR94093.1"/>
    <property type="molecule type" value="Genomic_DNA"/>
</dbReference>
<gene>
    <name evidence="2" type="ORF">CLCOS_20590</name>
    <name evidence="1" type="ORF">WX73_03494</name>
</gene>
<keyword evidence="4" id="KW-1185">Reference proteome</keyword>
<dbReference type="Proteomes" id="UP000077384">
    <property type="component" value="Unassembled WGS sequence"/>
</dbReference>
<dbReference type="RefSeq" id="WP_063602620.1">
    <property type="nucleotide sequence ID" value="NZ_LITQ01000057.1"/>
</dbReference>
<protein>
    <submittedName>
        <fullName evidence="1">Uncharacterized protein</fullName>
    </submittedName>
</protein>
<evidence type="ECO:0000313" key="2">
    <source>
        <dbReference type="EMBL" id="OBR94093.1"/>
    </source>
</evidence>
<reference evidence="1 3" key="1">
    <citation type="journal article" date="2015" name="Biotechnol. Bioeng.">
        <title>Genome sequence and phenotypic characterization of Caulobacter segnis.</title>
        <authorList>
            <person name="Patel S."/>
            <person name="Fletcher B."/>
            <person name="Scott D.C."/>
            <person name="Ely B."/>
        </authorList>
    </citation>
    <scope>NUCLEOTIDE SEQUENCE [LARGE SCALE GENOMIC DNA]</scope>
    <source>
        <strain evidence="1 3">PS02</strain>
    </source>
</reference>
<dbReference type="Proteomes" id="UP000093694">
    <property type="component" value="Unassembled WGS sequence"/>
</dbReference>
<dbReference type="PATRIC" id="fig|1705578.3.peg.3752"/>
<name>A0A168M8A6_9CLOT</name>
<comment type="caution">
    <text evidence="1">The sequence shown here is derived from an EMBL/GenBank/DDBJ whole genome shotgun (WGS) entry which is preliminary data.</text>
</comment>
<evidence type="ECO:0000313" key="4">
    <source>
        <dbReference type="Proteomes" id="UP000093694"/>
    </source>
</evidence>
<sequence length="188" mass="21396">MINLNGININKYNFNDKISKKNNSNSQDSEVYDFKPTSTGDKHILDEINNETDPIDKQEDLLLYAHLKKAGIDFKNSSSWEQEKSRVSGFPPPTAPGYIRQAFREALLNVPENEGANIAFDLSCEYNMYTSQNKAGNPNSISFYNDFIKYASQCNDFNSNLLGEDVYKYTKKLLNDFSLNLQKSTTSK</sequence>
<evidence type="ECO:0000313" key="1">
    <source>
        <dbReference type="EMBL" id="OAA84354.1"/>
    </source>
</evidence>
<dbReference type="AlphaFoldDB" id="A0A168M8A6"/>
<dbReference type="EMBL" id="LITQ01000057">
    <property type="protein sequence ID" value="OAA84354.1"/>
    <property type="molecule type" value="Genomic_DNA"/>
</dbReference>
<reference evidence="2 4" key="2">
    <citation type="journal article" date="2016" name="Front. Microbiol.">
        <title>Industrial Acetogenic Biocatalysts: A Comparative Metabolic and Genomic Analysis.</title>
        <authorList>
            <person name="Bengelsdorf F."/>
            <person name="Poehlein A."/>
            <person name="Sonja S."/>
            <person name="Erz C."/>
            <person name="Hummel T."/>
            <person name="Hoffmeister S."/>
            <person name="Daniel R."/>
            <person name="Durre P."/>
        </authorList>
    </citation>
    <scope>NUCLEOTIDE SEQUENCE [LARGE SCALE GENOMIC DNA]</scope>
    <source>
        <strain evidence="2 4">PTA-10522</strain>
    </source>
</reference>
<proteinExistence type="predicted"/>
<evidence type="ECO:0000313" key="3">
    <source>
        <dbReference type="Proteomes" id="UP000077384"/>
    </source>
</evidence>
<accession>A0A168M8A6</accession>